<dbReference type="RefSeq" id="WP_338739156.1">
    <property type="nucleotide sequence ID" value="NZ_CP146612.1"/>
</dbReference>
<dbReference type="EMBL" id="CP146612">
    <property type="protein sequence ID" value="WWX26209.1"/>
    <property type="molecule type" value="Genomic_DNA"/>
</dbReference>
<name>A0ABZ2J9C1_9CHLR</name>
<organism evidence="1 2">
    <name type="scientific">Candidatus Dehalogenimonas loeffleri</name>
    <dbReference type="NCBI Taxonomy" id="3127115"/>
    <lineage>
        <taxon>Bacteria</taxon>
        <taxon>Bacillati</taxon>
        <taxon>Chloroflexota</taxon>
        <taxon>Dehalococcoidia</taxon>
        <taxon>Dehalococcoidales</taxon>
        <taxon>Dehalococcoidaceae</taxon>
        <taxon>Dehalogenimonas</taxon>
    </lineage>
</organism>
<reference evidence="1 2" key="1">
    <citation type="submission" date="2024-03" db="EMBL/GenBank/DDBJ databases">
        <title>A Dehalogenimonas Isolated from Estuarine Sediments Dihaloeliminates Chlorinated Alkanes.</title>
        <authorList>
            <person name="Yang Y."/>
            <person name="Wang H."/>
        </authorList>
    </citation>
    <scope>NUCLEOTIDE SEQUENCE [LARGE SCALE GENOMIC DNA]</scope>
    <source>
        <strain evidence="1 2">W</strain>
    </source>
</reference>
<sequence>MGKYASWSDLEKNVPVTYQEKATPESYRTGMNGIAPTGQKVKEGRVNHYRDGVDGKGPVMVSGYKRAMFE</sequence>
<accession>A0ABZ2J9C1</accession>
<evidence type="ECO:0000313" key="1">
    <source>
        <dbReference type="EMBL" id="WWX26209.1"/>
    </source>
</evidence>
<proteinExistence type="predicted"/>
<keyword evidence="2" id="KW-1185">Reference proteome</keyword>
<protein>
    <submittedName>
        <fullName evidence="1">Uncharacterized protein</fullName>
    </submittedName>
</protein>
<evidence type="ECO:0000313" key="2">
    <source>
        <dbReference type="Proteomes" id="UP001375370"/>
    </source>
</evidence>
<gene>
    <name evidence="1" type="ORF">V8247_04350</name>
</gene>
<dbReference type="Proteomes" id="UP001375370">
    <property type="component" value="Chromosome"/>
</dbReference>